<organism evidence="2 3">
    <name type="scientific">Phytohabitans suffuscus</name>
    <dbReference type="NCBI Taxonomy" id="624315"/>
    <lineage>
        <taxon>Bacteria</taxon>
        <taxon>Bacillati</taxon>
        <taxon>Actinomycetota</taxon>
        <taxon>Actinomycetes</taxon>
        <taxon>Micromonosporales</taxon>
        <taxon>Micromonosporaceae</taxon>
    </lineage>
</organism>
<feature type="transmembrane region" description="Helical" evidence="1">
    <location>
        <begin position="21"/>
        <end position="42"/>
    </location>
</feature>
<evidence type="ECO:0000313" key="2">
    <source>
        <dbReference type="EMBL" id="BCB91132.1"/>
    </source>
</evidence>
<keyword evidence="1" id="KW-0472">Membrane</keyword>
<keyword evidence="1" id="KW-0812">Transmembrane</keyword>
<feature type="transmembrane region" description="Helical" evidence="1">
    <location>
        <begin position="158"/>
        <end position="183"/>
    </location>
</feature>
<protein>
    <submittedName>
        <fullName evidence="2">Uncharacterized protein</fullName>
    </submittedName>
</protein>
<reference evidence="2 3" key="1">
    <citation type="submission" date="2020-03" db="EMBL/GenBank/DDBJ databases">
        <title>Whole genome shotgun sequence of Phytohabitans suffuscus NBRC 105367.</title>
        <authorList>
            <person name="Komaki H."/>
            <person name="Tamura T."/>
        </authorList>
    </citation>
    <scope>NUCLEOTIDE SEQUENCE [LARGE SCALE GENOMIC DNA]</scope>
    <source>
        <strain evidence="2 3">NBRC 105367</strain>
    </source>
</reference>
<feature type="transmembrane region" description="Helical" evidence="1">
    <location>
        <begin position="54"/>
        <end position="73"/>
    </location>
</feature>
<dbReference type="KEGG" id="psuu:Psuf_084450"/>
<keyword evidence="3" id="KW-1185">Reference proteome</keyword>
<dbReference type="EMBL" id="AP022871">
    <property type="protein sequence ID" value="BCB91132.1"/>
    <property type="molecule type" value="Genomic_DNA"/>
</dbReference>
<dbReference type="AlphaFoldDB" id="A0A6F8YYH9"/>
<gene>
    <name evidence="2" type="ORF">Psuf_084450</name>
</gene>
<accession>A0A6F8YYH9</accession>
<feature type="transmembrane region" description="Helical" evidence="1">
    <location>
        <begin position="134"/>
        <end position="152"/>
    </location>
</feature>
<reference evidence="2 3" key="2">
    <citation type="submission" date="2020-03" db="EMBL/GenBank/DDBJ databases">
        <authorList>
            <person name="Ichikawa N."/>
            <person name="Kimura A."/>
            <person name="Kitahashi Y."/>
            <person name="Uohara A."/>
        </authorList>
    </citation>
    <scope>NUCLEOTIDE SEQUENCE [LARGE SCALE GENOMIC DNA]</scope>
    <source>
        <strain evidence="2 3">NBRC 105367</strain>
    </source>
</reference>
<feature type="transmembrane region" description="Helical" evidence="1">
    <location>
        <begin position="85"/>
        <end position="103"/>
    </location>
</feature>
<name>A0A6F8YYH9_9ACTN</name>
<evidence type="ECO:0000256" key="1">
    <source>
        <dbReference type="SAM" id="Phobius"/>
    </source>
</evidence>
<proteinExistence type="predicted"/>
<keyword evidence="1" id="KW-1133">Transmembrane helix</keyword>
<dbReference type="Proteomes" id="UP000503011">
    <property type="component" value="Chromosome"/>
</dbReference>
<dbReference type="RefSeq" id="WP_173163888.1">
    <property type="nucleotide sequence ID" value="NZ_AP022871.1"/>
</dbReference>
<evidence type="ECO:0000313" key="3">
    <source>
        <dbReference type="Proteomes" id="UP000503011"/>
    </source>
</evidence>
<sequence length="377" mass="40677">MSDDPRTAVERSTRAQLMSRLRVGILAAASGGLLLLCLPNMLRDWAVYEPAWAQVVSFAALAGVLCVEGVLVVRGRLWPASWQWPAVGVVVLASVLSYSTLPYGHAASAGDWIFGEATWVGLVVLLSRPLPVHLGFLGLHWSIALVNMLLATDVGRVAVLRFATGSVGVIGYPLCMAVTAAAFRGIARSAAAAKWETERVAVAEAAAAQSHLRRRQRFADLDLSTMPLLEGLASGRLDPADPRVRRDCAVEAARMRRLFAEVDVVPNRLLHELRHCAEVADRKGVLVELDARGRWPEPPLPVRRDLTEAPLTVLATAASWARVTVVGGPDLVSVNVLADCGPLDLPRPATPGVRLETFSAGERLWVEVRWQAGTSPR</sequence>